<gene>
    <name evidence="2" type="ORF">OO17_29200</name>
</gene>
<dbReference type="PATRIC" id="fig|1076.23.peg.5306"/>
<feature type="transmembrane region" description="Helical" evidence="1">
    <location>
        <begin position="65"/>
        <end position="92"/>
    </location>
</feature>
<dbReference type="AlphaFoldDB" id="A0A0D7DXG2"/>
<feature type="transmembrane region" description="Helical" evidence="1">
    <location>
        <begin position="32"/>
        <end position="53"/>
    </location>
</feature>
<evidence type="ECO:0000313" key="3">
    <source>
        <dbReference type="Proteomes" id="UP000032515"/>
    </source>
</evidence>
<sequence>MAVRLIILWICLAAISAFGSWFLASRAPREALWVRIGIAAVLLIGCVASFLLFGNSAQKTFAAVALYFSVWSTVFVVAAASAGTVVGTLIALQFTHRKV</sequence>
<dbReference type="Proteomes" id="UP000032515">
    <property type="component" value="Unassembled WGS sequence"/>
</dbReference>
<proteinExistence type="predicted"/>
<keyword evidence="1" id="KW-1133">Transmembrane helix</keyword>
<evidence type="ECO:0000256" key="1">
    <source>
        <dbReference type="SAM" id="Phobius"/>
    </source>
</evidence>
<dbReference type="OrthoDB" id="8141461at2"/>
<reference evidence="2 3" key="1">
    <citation type="submission" date="2014-11" db="EMBL/GenBank/DDBJ databases">
        <title>Genomics and ecophysiology of heterotrophic nitrogen fixing bacteria isolated from estuarine surface water.</title>
        <authorList>
            <person name="Bentzon-Tilia M."/>
            <person name="Severin I."/>
            <person name="Hansen L.H."/>
            <person name="Riemann L."/>
        </authorList>
    </citation>
    <scope>NUCLEOTIDE SEQUENCE [LARGE SCALE GENOMIC DNA]</scope>
    <source>
        <strain evidence="2 3">BAL398</strain>
    </source>
</reference>
<accession>A0A0D7DXG2</accession>
<protein>
    <submittedName>
        <fullName evidence="2">Uncharacterized protein</fullName>
    </submittedName>
</protein>
<keyword evidence="1" id="KW-0812">Transmembrane</keyword>
<name>A0A0D7DXG2_RHOPL</name>
<comment type="caution">
    <text evidence="2">The sequence shown here is derived from an EMBL/GenBank/DDBJ whole genome shotgun (WGS) entry which is preliminary data.</text>
</comment>
<keyword evidence="1" id="KW-0472">Membrane</keyword>
<dbReference type="RefSeq" id="WP_044418844.1">
    <property type="nucleotide sequence ID" value="NZ_JXXE01000814.1"/>
</dbReference>
<feature type="transmembrane region" description="Helical" evidence="1">
    <location>
        <begin position="6"/>
        <end position="25"/>
    </location>
</feature>
<dbReference type="EMBL" id="JXXE01000814">
    <property type="protein sequence ID" value="KIZ32961.1"/>
    <property type="molecule type" value="Genomic_DNA"/>
</dbReference>
<organism evidence="2 3">
    <name type="scientific">Rhodopseudomonas palustris</name>
    <dbReference type="NCBI Taxonomy" id="1076"/>
    <lineage>
        <taxon>Bacteria</taxon>
        <taxon>Pseudomonadati</taxon>
        <taxon>Pseudomonadota</taxon>
        <taxon>Alphaproteobacteria</taxon>
        <taxon>Hyphomicrobiales</taxon>
        <taxon>Nitrobacteraceae</taxon>
        <taxon>Rhodopseudomonas</taxon>
    </lineage>
</organism>
<evidence type="ECO:0000313" key="2">
    <source>
        <dbReference type="EMBL" id="KIZ32961.1"/>
    </source>
</evidence>